<keyword evidence="3" id="KW-1185">Reference proteome</keyword>
<reference evidence="3" key="1">
    <citation type="submission" date="2017-11" db="EMBL/GenBank/DDBJ databases">
        <authorList>
            <person name="Lima N.C."/>
            <person name="Parody-Merino A.M."/>
            <person name="Battley P.F."/>
            <person name="Fidler A.E."/>
            <person name="Prosdocimi F."/>
        </authorList>
    </citation>
    <scope>NUCLEOTIDE SEQUENCE [LARGE SCALE GENOMIC DNA]</scope>
</reference>
<evidence type="ECO:0000256" key="1">
    <source>
        <dbReference type="SAM" id="MobiDB-lite"/>
    </source>
</evidence>
<evidence type="ECO:0000313" key="3">
    <source>
        <dbReference type="Proteomes" id="UP000233556"/>
    </source>
</evidence>
<dbReference type="EMBL" id="KZ505669">
    <property type="protein sequence ID" value="PKU47782.1"/>
    <property type="molecule type" value="Genomic_DNA"/>
</dbReference>
<protein>
    <submittedName>
        <fullName evidence="2">Uncharacterized protein</fullName>
    </submittedName>
</protein>
<evidence type="ECO:0000313" key="2">
    <source>
        <dbReference type="EMBL" id="PKU47782.1"/>
    </source>
</evidence>
<feature type="region of interest" description="Disordered" evidence="1">
    <location>
        <begin position="155"/>
        <end position="177"/>
    </location>
</feature>
<dbReference type="AlphaFoldDB" id="A0A2I0UP25"/>
<gene>
    <name evidence="2" type="ORF">llap_1891</name>
</gene>
<reference evidence="3" key="2">
    <citation type="submission" date="2017-12" db="EMBL/GenBank/DDBJ databases">
        <title>Genome sequence of the Bar-tailed Godwit (Limosa lapponica baueri).</title>
        <authorList>
            <person name="Lima N.C.B."/>
            <person name="Parody-Merino A.M."/>
            <person name="Battley P.F."/>
            <person name="Fidler A.E."/>
            <person name="Prosdocimi F."/>
        </authorList>
    </citation>
    <scope>NUCLEOTIDE SEQUENCE [LARGE SCALE GENOMIC DNA]</scope>
</reference>
<accession>A0A2I0UP25</accession>
<sequence length="177" mass="19044">METKPNADWCSLDTGKTEEDLSLHGASGVSVLMPTSPVNSTRDIYTRTSLRDGLDYYCRKSGTRQKYKRQPACLAGETVSAGFGERFPPLAAVQDMKGLPSGEVAMDELARAPAPVCSAVTRGAQSITHVQRTADAFFFSVSLLFFPVLFPPPMSQHAPSKPSDKTLGNKASGTDIE</sequence>
<organism evidence="2 3">
    <name type="scientific">Limosa lapponica baueri</name>
    <dbReference type="NCBI Taxonomy" id="1758121"/>
    <lineage>
        <taxon>Eukaryota</taxon>
        <taxon>Metazoa</taxon>
        <taxon>Chordata</taxon>
        <taxon>Craniata</taxon>
        <taxon>Vertebrata</taxon>
        <taxon>Euteleostomi</taxon>
        <taxon>Archelosauria</taxon>
        <taxon>Archosauria</taxon>
        <taxon>Dinosauria</taxon>
        <taxon>Saurischia</taxon>
        <taxon>Theropoda</taxon>
        <taxon>Coelurosauria</taxon>
        <taxon>Aves</taxon>
        <taxon>Neognathae</taxon>
        <taxon>Neoaves</taxon>
        <taxon>Charadriiformes</taxon>
        <taxon>Scolopacidae</taxon>
        <taxon>Limosa</taxon>
    </lineage>
</organism>
<dbReference type="Proteomes" id="UP000233556">
    <property type="component" value="Unassembled WGS sequence"/>
</dbReference>
<proteinExistence type="predicted"/>
<name>A0A2I0UP25_LIMLA</name>